<evidence type="ECO:0000313" key="2">
    <source>
        <dbReference type="EMBL" id="KAH0577080.1"/>
    </source>
</evidence>
<accession>V6LLS1</accession>
<evidence type="ECO:0000313" key="1">
    <source>
        <dbReference type="EMBL" id="EST45587.1"/>
    </source>
</evidence>
<dbReference type="VEuPathDB" id="GiardiaDB:SS50377_20429"/>
<dbReference type="InterPro" id="IPR022214">
    <property type="entry name" value="MZT1"/>
</dbReference>
<sequence length="50" mass="5638">MDKMQLFANVDELCKLLNIQLNREQIASIYELVEAGINPEALIAAISDFK</sequence>
<dbReference type="EMBL" id="KI546090">
    <property type="protein sequence ID" value="EST45587.1"/>
    <property type="molecule type" value="Genomic_DNA"/>
</dbReference>
<protein>
    <submittedName>
        <fullName evidence="2">Mitotic-spindle organizing gamma-tubulin ring associated protein</fullName>
    </submittedName>
</protein>
<dbReference type="GO" id="GO:0033566">
    <property type="term" value="P:gamma-tubulin complex localization"/>
    <property type="evidence" value="ECO:0007669"/>
    <property type="project" value="InterPro"/>
</dbReference>
<name>V6LLS1_9EUKA</name>
<proteinExistence type="predicted"/>
<reference evidence="1 2" key="1">
    <citation type="journal article" date="2014" name="PLoS Genet.">
        <title>The Genome of Spironucleus salmonicida Highlights a Fish Pathogen Adapted to Fluctuating Environments.</title>
        <authorList>
            <person name="Xu F."/>
            <person name="Jerlstrom-Hultqvist J."/>
            <person name="Einarsson E."/>
            <person name="Astvaldsson A."/>
            <person name="Svard S.G."/>
            <person name="Andersson J.O."/>
        </authorList>
    </citation>
    <scope>NUCLEOTIDE SEQUENCE</scope>
    <source>
        <strain evidence="2">ATCC 50377</strain>
    </source>
</reference>
<dbReference type="EMBL" id="AUWU02000001">
    <property type="protein sequence ID" value="KAH0577080.1"/>
    <property type="molecule type" value="Genomic_DNA"/>
</dbReference>
<dbReference type="Pfam" id="PF12554">
    <property type="entry name" value="MOZART1"/>
    <property type="match status" value="1"/>
</dbReference>
<keyword evidence="3" id="KW-1185">Reference proteome</keyword>
<gene>
    <name evidence="1" type="ORF">SS50377_14433</name>
    <name evidence="2" type="ORF">SS50377_20429</name>
</gene>
<dbReference type="AlphaFoldDB" id="V6LLS1"/>
<organism evidence="1">
    <name type="scientific">Spironucleus salmonicida</name>
    <dbReference type="NCBI Taxonomy" id="348837"/>
    <lineage>
        <taxon>Eukaryota</taxon>
        <taxon>Metamonada</taxon>
        <taxon>Diplomonadida</taxon>
        <taxon>Hexamitidae</taxon>
        <taxon>Hexamitinae</taxon>
        <taxon>Spironucleus</taxon>
    </lineage>
</organism>
<dbReference type="OrthoDB" id="48571at2759"/>
<reference evidence="2" key="2">
    <citation type="submission" date="2020-12" db="EMBL/GenBank/DDBJ databases">
        <title>New Spironucleus salmonicida genome in near-complete chromosomes.</title>
        <authorList>
            <person name="Xu F."/>
            <person name="Kurt Z."/>
            <person name="Jimenez-Gonzalez A."/>
            <person name="Astvaldsson A."/>
            <person name="Andersson J.O."/>
            <person name="Svard S.G."/>
        </authorList>
    </citation>
    <scope>NUCLEOTIDE SEQUENCE</scope>
    <source>
        <strain evidence="2">ATCC 50377</strain>
    </source>
</reference>
<dbReference type="Proteomes" id="UP000018208">
    <property type="component" value="Unassembled WGS sequence"/>
</dbReference>
<dbReference type="GO" id="GO:0000931">
    <property type="term" value="C:gamma-tubulin ring complex"/>
    <property type="evidence" value="ECO:0007669"/>
    <property type="project" value="InterPro"/>
</dbReference>
<evidence type="ECO:0000313" key="3">
    <source>
        <dbReference type="Proteomes" id="UP000018208"/>
    </source>
</evidence>